<accession>A0A0V1HT83</accession>
<keyword evidence="2" id="KW-1185">Reference proteome</keyword>
<dbReference type="AlphaFoldDB" id="A0A0V1HT83"/>
<proteinExistence type="predicted"/>
<comment type="caution">
    <text evidence="1">The sequence shown here is derived from an EMBL/GenBank/DDBJ whole genome shotgun (WGS) entry which is preliminary data.</text>
</comment>
<sequence>MGNSAHRENQSWILPILRLHKKTIKSKWVFETKYKEDWNQRRDLWPEDTHNCKELIIKTRSIIPWANLVCTIFCHSQRSPISNTVSTFPRFAGLMEFSRRIIVCMAAGITGNISKLFPSNNIFDVGVVMWMKCIGEDFPHQHSKHPQI</sequence>
<reference evidence="1 2" key="1">
    <citation type="submission" date="2015-01" db="EMBL/GenBank/DDBJ databases">
        <title>Evolution of Trichinella species and genotypes.</title>
        <authorList>
            <person name="Korhonen P.K."/>
            <person name="Edoardo P."/>
            <person name="Giuseppe L.R."/>
            <person name="Gasser R.B."/>
        </authorList>
    </citation>
    <scope>NUCLEOTIDE SEQUENCE [LARGE SCALE GENOMIC DNA]</scope>
    <source>
        <strain evidence="1">ISS588</strain>
    </source>
</reference>
<gene>
    <name evidence="1" type="ORF">T4B_13042</name>
</gene>
<evidence type="ECO:0000313" key="2">
    <source>
        <dbReference type="Proteomes" id="UP000054805"/>
    </source>
</evidence>
<organism evidence="1 2">
    <name type="scientific">Trichinella pseudospiralis</name>
    <name type="common">Parasitic roundworm</name>
    <dbReference type="NCBI Taxonomy" id="6337"/>
    <lineage>
        <taxon>Eukaryota</taxon>
        <taxon>Metazoa</taxon>
        <taxon>Ecdysozoa</taxon>
        <taxon>Nematoda</taxon>
        <taxon>Enoplea</taxon>
        <taxon>Dorylaimia</taxon>
        <taxon>Trichinellida</taxon>
        <taxon>Trichinellidae</taxon>
        <taxon>Trichinella</taxon>
    </lineage>
</organism>
<name>A0A0V1HT83_TRIPS</name>
<dbReference type="EMBL" id="JYDS01000330">
    <property type="protein sequence ID" value="KRZ13399.1"/>
    <property type="molecule type" value="Genomic_DNA"/>
</dbReference>
<evidence type="ECO:0000313" key="1">
    <source>
        <dbReference type="EMBL" id="KRZ13399.1"/>
    </source>
</evidence>
<dbReference type="Proteomes" id="UP000054805">
    <property type="component" value="Unassembled WGS sequence"/>
</dbReference>
<protein>
    <submittedName>
        <fullName evidence="1">Uncharacterized protein</fullName>
    </submittedName>
</protein>